<evidence type="ECO:0000313" key="2">
    <source>
        <dbReference type="EMBL" id="MFC0223679.1"/>
    </source>
</evidence>
<gene>
    <name evidence="2" type="ORF">ACFFJG_14420</name>
</gene>
<dbReference type="EMBL" id="JBHLXH010000001">
    <property type="protein sequence ID" value="MFC0223679.1"/>
    <property type="molecule type" value="Genomic_DNA"/>
</dbReference>
<evidence type="ECO:0000256" key="1">
    <source>
        <dbReference type="SAM" id="MobiDB-lite"/>
    </source>
</evidence>
<sequence>MADVSPYSQLPPQVALADVRTSQDVASHPEELDDRWRETQWLLRGSVG</sequence>
<dbReference type="Proteomes" id="UP001589698">
    <property type="component" value="Unassembled WGS sequence"/>
</dbReference>
<dbReference type="RefSeq" id="WP_378519401.1">
    <property type="nucleotide sequence ID" value="NZ_CBCSDI010000057.1"/>
</dbReference>
<accession>A0ABV6E4E5</accession>
<evidence type="ECO:0000313" key="3">
    <source>
        <dbReference type="Proteomes" id="UP001589698"/>
    </source>
</evidence>
<feature type="region of interest" description="Disordered" evidence="1">
    <location>
        <begin position="1"/>
        <end position="32"/>
    </location>
</feature>
<organism evidence="2 3">
    <name type="scientific">Nocardioides zeicaulis</name>
    <dbReference type="NCBI Taxonomy" id="1776857"/>
    <lineage>
        <taxon>Bacteria</taxon>
        <taxon>Bacillati</taxon>
        <taxon>Actinomycetota</taxon>
        <taxon>Actinomycetes</taxon>
        <taxon>Propionibacteriales</taxon>
        <taxon>Nocardioidaceae</taxon>
        <taxon>Nocardioides</taxon>
    </lineage>
</organism>
<comment type="caution">
    <text evidence="2">The sequence shown here is derived from an EMBL/GenBank/DDBJ whole genome shotgun (WGS) entry which is preliminary data.</text>
</comment>
<reference evidence="2 3" key="1">
    <citation type="submission" date="2024-09" db="EMBL/GenBank/DDBJ databases">
        <authorList>
            <person name="Sun Q."/>
            <person name="Mori K."/>
        </authorList>
    </citation>
    <scope>NUCLEOTIDE SEQUENCE [LARGE SCALE GENOMIC DNA]</scope>
    <source>
        <strain evidence="2 3">CCM 8654</strain>
    </source>
</reference>
<name>A0ABV6E4E5_9ACTN</name>
<protein>
    <submittedName>
        <fullName evidence="2">Uncharacterized protein</fullName>
    </submittedName>
</protein>
<feature type="compositionally biased region" description="Polar residues" evidence="1">
    <location>
        <begin position="1"/>
        <end position="11"/>
    </location>
</feature>
<proteinExistence type="predicted"/>
<keyword evidence="3" id="KW-1185">Reference proteome</keyword>